<evidence type="ECO:0000313" key="1">
    <source>
        <dbReference type="EMBL" id="CAJ1975439.1"/>
    </source>
</evidence>
<reference evidence="1" key="1">
    <citation type="submission" date="2023-10" db="EMBL/GenBank/DDBJ databases">
        <authorList>
            <person name="Domelevo Entfellner J.-B."/>
        </authorList>
    </citation>
    <scope>NUCLEOTIDE SEQUENCE</scope>
</reference>
<dbReference type="AlphaFoldDB" id="A0AA86T291"/>
<evidence type="ECO:0000313" key="2">
    <source>
        <dbReference type="Proteomes" id="UP001189624"/>
    </source>
</evidence>
<organism evidence="1 2">
    <name type="scientific">Sphenostylis stenocarpa</name>
    <dbReference type="NCBI Taxonomy" id="92480"/>
    <lineage>
        <taxon>Eukaryota</taxon>
        <taxon>Viridiplantae</taxon>
        <taxon>Streptophyta</taxon>
        <taxon>Embryophyta</taxon>
        <taxon>Tracheophyta</taxon>
        <taxon>Spermatophyta</taxon>
        <taxon>Magnoliopsida</taxon>
        <taxon>eudicotyledons</taxon>
        <taxon>Gunneridae</taxon>
        <taxon>Pentapetalae</taxon>
        <taxon>rosids</taxon>
        <taxon>fabids</taxon>
        <taxon>Fabales</taxon>
        <taxon>Fabaceae</taxon>
        <taxon>Papilionoideae</taxon>
        <taxon>50 kb inversion clade</taxon>
        <taxon>NPAAA clade</taxon>
        <taxon>indigoferoid/millettioid clade</taxon>
        <taxon>Phaseoleae</taxon>
        <taxon>Sphenostylis</taxon>
    </lineage>
</organism>
<gene>
    <name evidence="1" type="ORF">AYBTSS11_LOCUS27555</name>
</gene>
<protein>
    <submittedName>
        <fullName evidence="1">Uncharacterized protein</fullName>
    </submittedName>
</protein>
<sequence length="60" mass="6370">MTHPTTITAHAWCAEDLYLGNASTLSLHKISPSSLSQIASNDTAHDDGLSLESMLDACLI</sequence>
<dbReference type="Proteomes" id="UP001189624">
    <property type="component" value="Chromosome 9"/>
</dbReference>
<name>A0AA86T291_9FABA</name>
<accession>A0AA86T291</accession>
<keyword evidence="2" id="KW-1185">Reference proteome</keyword>
<dbReference type="EMBL" id="OY731406">
    <property type="protein sequence ID" value="CAJ1975439.1"/>
    <property type="molecule type" value="Genomic_DNA"/>
</dbReference>
<proteinExistence type="predicted"/>
<dbReference type="Gramene" id="rna-AYBTSS11_LOCUS27555">
    <property type="protein sequence ID" value="CAJ1975439.1"/>
    <property type="gene ID" value="gene-AYBTSS11_LOCUS27555"/>
</dbReference>